<dbReference type="STRING" id="36842.SAMN02194393_01891"/>
<dbReference type="CDD" id="cd04902">
    <property type="entry name" value="ACT_3PGDH-xct"/>
    <property type="match status" value="1"/>
</dbReference>
<dbReference type="RefSeq" id="WP_079491125.1">
    <property type="nucleotide sequence ID" value="NZ_FUZT01000004.1"/>
</dbReference>
<dbReference type="UniPathway" id="UPA00135">
    <property type="reaction ID" value="UER00196"/>
</dbReference>
<dbReference type="CDD" id="cd12173">
    <property type="entry name" value="PGDH_4"/>
    <property type="match status" value="1"/>
</dbReference>
<keyword evidence="5 9" id="KW-0560">Oxidoreductase</keyword>
<dbReference type="PROSITE" id="PS00670">
    <property type="entry name" value="D_2_HYDROXYACID_DH_2"/>
    <property type="match status" value="1"/>
</dbReference>
<reference evidence="11 12" key="1">
    <citation type="submission" date="2017-02" db="EMBL/GenBank/DDBJ databases">
        <authorList>
            <person name="Peterson S.W."/>
        </authorList>
    </citation>
    <scope>NUCLEOTIDE SEQUENCE [LARGE SCALE GENOMIC DNA]</scope>
    <source>
        <strain evidence="11 12">M1</strain>
    </source>
</reference>
<dbReference type="Pfam" id="PF19304">
    <property type="entry name" value="PGDH_inter"/>
    <property type="match status" value="1"/>
</dbReference>
<proteinExistence type="inferred from homology"/>
<comment type="catalytic activity">
    <reaction evidence="8 9">
        <text>(2R)-3-phosphoglycerate + NAD(+) = 3-phosphooxypyruvate + NADH + H(+)</text>
        <dbReference type="Rhea" id="RHEA:12641"/>
        <dbReference type="ChEBI" id="CHEBI:15378"/>
        <dbReference type="ChEBI" id="CHEBI:18110"/>
        <dbReference type="ChEBI" id="CHEBI:57540"/>
        <dbReference type="ChEBI" id="CHEBI:57945"/>
        <dbReference type="ChEBI" id="CHEBI:58272"/>
        <dbReference type="EC" id="1.1.1.95"/>
    </reaction>
</comment>
<dbReference type="PROSITE" id="PS00065">
    <property type="entry name" value="D_2_HYDROXYACID_DH_1"/>
    <property type="match status" value="1"/>
</dbReference>
<comment type="pathway">
    <text evidence="2 9">Amino-acid biosynthesis; L-serine biosynthesis; L-serine from 3-phospho-D-glycerate: step 1/3.</text>
</comment>
<evidence type="ECO:0000256" key="5">
    <source>
        <dbReference type="ARBA" id="ARBA00023002"/>
    </source>
</evidence>
<dbReference type="Gene3D" id="3.30.1330.90">
    <property type="entry name" value="D-3-phosphoglycerate dehydrogenase, domain 3"/>
    <property type="match status" value="1"/>
</dbReference>
<dbReference type="InterPro" id="IPR006236">
    <property type="entry name" value="PGDH"/>
</dbReference>
<dbReference type="InterPro" id="IPR029752">
    <property type="entry name" value="D-isomer_DH_CS1"/>
</dbReference>
<evidence type="ECO:0000256" key="8">
    <source>
        <dbReference type="ARBA" id="ARBA00048731"/>
    </source>
</evidence>
<name>A0A1T5KK26_9FIRM</name>
<comment type="catalytic activity">
    <reaction evidence="7">
        <text>(R)-2-hydroxyglutarate + NAD(+) = 2-oxoglutarate + NADH + H(+)</text>
        <dbReference type="Rhea" id="RHEA:49612"/>
        <dbReference type="ChEBI" id="CHEBI:15378"/>
        <dbReference type="ChEBI" id="CHEBI:15801"/>
        <dbReference type="ChEBI" id="CHEBI:16810"/>
        <dbReference type="ChEBI" id="CHEBI:57540"/>
        <dbReference type="ChEBI" id="CHEBI:57945"/>
        <dbReference type="EC" id="1.1.1.399"/>
    </reaction>
</comment>
<evidence type="ECO:0000256" key="7">
    <source>
        <dbReference type="ARBA" id="ARBA00048126"/>
    </source>
</evidence>
<dbReference type="PANTHER" id="PTHR42938:SF47">
    <property type="entry name" value="HYDROXYPYRUVATE REDUCTASE"/>
    <property type="match status" value="1"/>
</dbReference>
<feature type="domain" description="ACT" evidence="10">
    <location>
        <begin position="458"/>
        <end position="530"/>
    </location>
</feature>
<dbReference type="NCBIfam" id="TIGR01327">
    <property type="entry name" value="PGDH"/>
    <property type="match status" value="1"/>
</dbReference>
<dbReference type="InterPro" id="IPR006140">
    <property type="entry name" value="D-isomer_DH_NAD-bd"/>
</dbReference>
<gene>
    <name evidence="11" type="ORF">SAMN02194393_01891</name>
</gene>
<dbReference type="OrthoDB" id="9805416at2"/>
<dbReference type="GO" id="GO:0004617">
    <property type="term" value="F:phosphoglycerate dehydrogenase activity"/>
    <property type="evidence" value="ECO:0007669"/>
    <property type="project" value="UniProtKB-UniRule"/>
</dbReference>
<evidence type="ECO:0000256" key="9">
    <source>
        <dbReference type="RuleBase" id="RU363003"/>
    </source>
</evidence>
<organism evidence="11 12">
    <name type="scientific">Maledivibacter halophilus</name>
    <dbReference type="NCBI Taxonomy" id="36842"/>
    <lineage>
        <taxon>Bacteria</taxon>
        <taxon>Bacillati</taxon>
        <taxon>Bacillota</taxon>
        <taxon>Clostridia</taxon>
        <taxon>Peptostreptococcales</taxon>
        <taxon>Caminicellaceae</taxon>
        <taxon>Maledivibacter</taxon>
    </lineage>
</organism>
<dbReference type="Pfam" id="PF00389">
    <property type="entry name" value="2-Hacid_dh"/>
    <property type="match status" value="1"/>
</dbReference>
<dbReference type="SUPFAM" id="SSF143548">
    <property type="entry name" value="Serine metabolism enzymes domain"/>
    <property type="match status" value="1"/>
</dbReference>
<evidence type="ECO:0000256" key="1">
    <source>
        <dbReference type="ARBA" id="ARBA00003800"/>
    </source>
</evidence>
<dbReference type="SUPFAM" id="SSF52283">
    <property type="entry name" value="Formate/glycerate dehydrogenase catalytic domain-like"/>
    <property type="match status" value="1"/>
</dbReference>
<dbReference type="InterPro" id="IPR045626">
    <property type="entry name" value="PGDH_ASB_dom"/>
</dbReference>
<dbReference type="Proteomes" id="UP000190285">
    <property type="component" value="Unassembled WGS sequence"/>
</dbReference>
<dbReference type="FunFam" id="3.30.1330.90:FF:000003">
    <property type="entry name" value="D-3-phosphoglycerate dehydrogenase"/>
    <property type="match status" value="1"/>
</dbReference>
<evidence type="ECO:0000256" key="6">
    <source>
        <dbReference type="ARBA" id="ARBA00023027"/>
    </source>
</evidence>
<dbReference type="Pfam" id="PF01842">
    <property type="entry name" value="ACT"/>
    <property type="match status" value="1"/>
</dbReference>
<dbReference type="InterPro" id="IPR036291">
    <property type="entry name" value="NAD(P)-bd_dom_sf"/>
</dbReference>
<dbReference type="GO" id="GO:0006564">
    <property type="term" value="P:L-serine biosynthetic process"/>
    <property type="evidence" value="ECO:0007669"/>
    <property type="project" value="UniProtKB-UniRule"/>
</dbReference>
<dbReference type="InterPro" id="IPR029753">
    <property type="entry name" value="D-isomer_DH_CS"/>
</dbReference>
<evidence type="ECO:0000259" key="10">
    <source>
        <dbReference type="PROSITE" id="PS51671"/>
    </source>
</evidence>
<dbReference type="GO" id="GO:0051287">
    <property type="term" value="F:NAD binding"/>
    <property type="evidence" value="ECO:0007669"/>
    <property type="project" value="UniProtKB-UniRule"/>
</dbReference>
<dbReference type="InterPro" id="IPR045865">
    <property type="entry name" value="ACT-like_dom_sf"/>
</dbReference>
<evidence type="ECO:0000256" key="4">
    <source>
        <dbReference type="ARBA" id="ARBA00021582"/>
    </source>
</evidence>
<dbReference type="Gene3D" id="3.30.70.260">
    <property type="match status" value="1"/>
</dbReference>
<keyword evidence="6 9" id="KW-0520">NAD</keyword>
<protein>
    <recommendedName>
        <fullName evidence="4 9">D-3-phosphoglycerate dehydrogenase</fullName>
        <ecNumber evidence="9">1.1.1.95</ecNumber>
    </recommendedName>
</protein>
<dbReference type="AlphaFoldDB" id="A0A1T5KK26"/>
<dbReference type="FunFam" id="3.30.70.260:FF:000008">
    <property type="entry name" value="D-3-phosphoglycerate dehydrogenase, chloroplastic"/>
    <property type="match status" value="1"/>
</dbReference>
<comment type="function">
    <text evidence="1">Catalyzes the reversible oxidation of 3-phospho-D-glycerate to 3-phosphonooxypyruvate, the first step of the phosphorylated L-serine biosynthesis pathway. Also catalyzes the reversible oxidation of 2-hydroxyglutarate to 2-oxoglutarate.</text>
</comment>
<evidence type="ECO:0000313" key="11">
    <source>
        <dbReference type="EMBL" id="SKC64020.1"/>
    </source>
</evidence>
<dbReference type="PROSITE" id="PS51671">
    <property type="entry name" value="ACT"/>
    <property type="match status" value="1"/>
</dbReference>
<dbReference type="Pfam" id="PF02826">
    <property type="entry name" value="2-Hacid_dh_C"/>
    <property type="match status" value="1"/>
</dbReference>
<dbReference type="InterPro" id="IPR029009">
    <property type="entry name" value="ASB_dom_sf"/>
</dbReference>
<dbReference type="FunFam" id="3.40.50.720:FF:000021">
    <property type="entry name" value="D-3-phosphoglycerate dehydrogenase"/>
    <property type="match status" value="1"/>
</dbReference>
<sequence length="530" mass="58853">MNERKKVIVTERVDEKCIELLQEKVDVDVKFNLPRQELLKIIESYDGLVIRSSTKVNKELLSKAKKLKVVGRAGNGIDNIDIDEATKKGVVVANTPDSNTISACELTIGLLLATARNISQANSYLKSGKWDRKRFIGSELYGKTLGIVGLGRIGGLVAARMAAFDMNIIAYDPYIADDRFKRFRAEKKETLEELLKESDFITLHTPKTTETIGMIGEEAINQMKPGARIVNVARGGIIDEKSLLKGLNSGKVVSAGLDVHEEEPANNNPLFEIQNTVVTPHIGASTVEAQENVGTTIAKQVLSALEGEVVPNAINLPTLNRDDLKNIKPYLDLMEKLGKIYYQLYTSPIDMIEIDYYGDLANQDVEMITVAFLKGLLETIIKDRVNYVNAKLTAKRRGIIVNERKLNENYNGYNDLVKVKIKGKEIVFTMAGNLSTKKEGRLVEILGYEVDVTPTEHMIFIQNRDLPGVIGKIGTLLGTEKINIALMQVGRLFVGEEALMILNVDNEVSIETLNKVKKIDNILSAKKIRL</sequence>
<dbReference type="Gene3D" id="3.40.50.720">
    <property type="entry name" value="NAD(P)-binding Rossmann-like Domain"/>
    <property type="match status" value="2"/>
</dbReference>
<dbReference type="InterPro" id="IPR006139">
    <property type="entry name" value="D-isomer_2_OHA_DH_cat_dom"/>
</dbReference>
<dbReference type="PROSITE" id="PS00671">
    <property type="entry name" value="D_2_HYDROXYACID_DH_3"/>
    <property type="match status" value="1"/>
</dbReference>
<evidence type="ECO:0000256" key="2">
    <source>
        <dbReference type="ARBA" id="ARBA00005216"/>
    </source>
</evidence>
<dbReference type="EMBL" id="FUZT01000004">
    <property type="protein sequence ID" value="SKC64020.1"/>
    <property type="molecule type" value="Genomic_DNA"/>
</dbReference>
<keyword evidence="9" id="KW-0028">Amino-acid biosynthesis</keyword>
<accession>A0A1T5KK26</accession>
<keyword evidence="12" id="KW-1185">Reference proteome</keyword>
<keyword evidence="9" id="KW-0718">Serine biosynthesis</keyword>
<dbReference type="PANTHER" id="PTHR42938">
    <property type="entry name" value="FORMATE DEHYDROGENASE 1"/>
    <property type="match status" value="1"/>
</dbReference>
<dbReference type="EC" id="1.1.1.95" evidence="9"/>
<comment type="similarity">
    <text evidence="3 9">Belongs to the D-isomer specific 2-hydroxyacid dehydrogenase family.</text>
</comment>
<evidence type="ECO:0000313" key="12">
    <source>
        <dbReference type="Proteomes" id="UP000190285"/>
    </source>
</evidence>
<dbReference type="SUPFAM" id="SSF55021">
    <property type="entry name" value="ACT-like"/>
    <property type="match status" value="1"/>
</dbReference>
<dbReference type="InterPro" id="IPR002912">
    <property type="entry name" value="ACT_dom"/>
</dbReference>
<dbReference type="SUPFAM" id="SSF51735">
    <property type="entry name" value="NAD(P)-binding Rossmann-fold domains"/>
    <property type="match status" value="1"/>
</dbReference>
<evidence type="ECO:0000256" key="3">
    <source>
        <dbReference type="ARBA" id="ARBA00005854"/>
    </source>
</evidence>